<feature type="compositionally biased region" description="Basic and acidic residues" evidence="1">
    <location>
        <begin position="116"/>
        <end position="125"/>
    </location>
</feature>
<evidence type="ECO:0000313" key="3">
    <source>
        <dbReference type="Proteomes" id="UP000516260"/>
    </source>
</evidence>
<evidence type="ECO:0000256" key="1">
    <source>
        <dbReference type="SAM" id="MobiDB-lite"/>
    </source>
</evidence>
<dbReference type="Proteomes" id="UP000516260">
    <property type="component" value="Chromosome 20"/>
</dbReference>
<reference evidence="2 3" key="1">
    <citation type="submission" date="2019-04" db="EMBL/GenBank/DDBJ databases">
        <title>The sequence and de novo assembly of Takifugu bimaculatus genome using PacBio and Hi-C technologies.</title>
        <authorList>
            <person name="Xu P."/>
            <person name="Liu B."/>
            <person name="Zhou Z."/>
        </authorList>
    </citation>
    <scope>NUCLEOTIDE SEQUENCE [LARGE SCALE GENOMIC DNA]</scope>
    <source>
        <strain evidence="2">TB-2018</strain>
        <tissue evidence="2">Muscle</tissue>
    </source>
</reference>
<comment type="caution">
    <text evidence="2">The sequence shown here is derived from an EMBL/GenBank/DDBJ whole genome shotgun (WGS) entry which is preliminary data.</text>
</comment>
<proteinExistence type="predicted"/>
<dbReference type="EMBL" id="SWLE01000013">
    <property type="protein sequence ID" value="TNM93057.1"/>
    <property type="molecule type" value="Genomic_DNA"/>
</dbReference>
<accession>A0A4Z2BMP3</accession>
<feature type="region of interest" description="Disordered" evidence="1">
    <location>
        <begin position="110"/>
        <end position="151"/>
    </location>
</feature>
<feature type="compositionally biased region" description="Polar residues" evidence="1">
    <location>
        <begin position="128"/>
        <end position="138"/>
    </location>
</feature>
<organism evidence="2 3">
    <name type="scientific">Takifugu bimaculatus</name>
    <dbReference type="NCBI Taxonomy" id="433685"/>
    <lineage>
        <taxon>Eukaryota</taxon>
        <taxon>Metazoa</taxon>
        <taxon>Chordata</taxon>
        <taxon>Craniata</taxon>
        <taxon>Vertebrata</taxon>
        <taxon>Euteleostomi</taxon>
        <taxon>Actinopterygii</taxon>
        <taxon>Neopterygii</taxon>
        <taxon>Teleostei</taxon>
        <taxon>Neoteleostei</taxon>
        <taxon>Acanthomorphata</taxon>
        <taxon>Eupercaria</taxon>
        <taxon>Tetraodontiformes</taxon>
        <taxon>Tetradontoidea</taxon>
        <taxon>Tetraodontidae</taxon>
        <taxon>Takifugu</taxon>
    </lineage>
</organism>
<name>A0A4Z2BMP3_9TELE</name>
<protein>
    <submittedName>
        <fullName evidence="2">Uncharacterized protein</fullName>
    </submittedName>
</protein>
<keyword evidence="3" id="KW-1185">Reference proteome</keyword>
<gene>
    <name evidence="2" type="ORF">fugu_018459</name>
</gene>
<dbReference type="AlphaFoldDB" id="A0A4Z2BMP3"/>
<feature type="region of interest" description="Disordered" evidence="1">
    <location>
        <begin position="286"/>
        <end position="339"/>
    </location>
</feature>
<sequence>MCWSWNDQRYHLMVRAADHAQMDFPVKATLQLNALLDKIKVHDFLRSQGFVTKDLTRDQVRVKGSFLKLKSVKASLETLLKAPATVGAIPSPSTVPKVSSGDISRHHTDVAAAKRGPLDSKHERASPSAPTISSSLLRGSSLVDSPGTGNQPGSVRTGEVYFAVAHDLYDYANCLRKKDVDTILVSHDVKLRVKPVDDAFVLIILSGNGANAGMNKLKTLLANLFKSLVTTEVPLKDLTPEGMRLVAKNVDKSVLMRKRNGRLHLIGPSRDCYVLKQKLLGRTADLSQQRGRITERKPTRRSLSLPPTSRKTDGAGAEGYAPSKYQDDAGRSRGRALLP</sequence>
<evidence type="ECO:0000313" key="2">
    <source>
        <dbReference type="EMBL" id="TNM93057.1"/>
    </source>
</evidence>